<reference evidence="8" key="1">
    <citation type="submission" date="2024-05" db="EMBL/GenBank/DDBJ databases">
        <title>Whole genome shotgun sequence of Streptomyces violascens NBRC 12920.</title>
        <authorList>
            <person name="Komaki H."/>
            <person name="Tamura T."/>
        </authorList>
    </citation>
    <scope>NUCLEOTIDE SEQUENCE</scope>
    <source>
        <strain evidence="8">NBRC 12920</strain>
    </source>
</reference>
<dbReference type="Proteomes" id="UP001050808">
    <property type="component" value="Unassembled WGS sequence"/>
</dbReference>
<gene>
    <name evidence="8" type="ORF">Sviol_24800</name>
</gene>
<evidence type="ECO:0000256" key="6">
    <source>
        <dbReference type="PROSITE-ProRule" id="PRU01091"/>
    </source>
</evidence>
<dbReference type="SUPFAM" id="SSF48452">
    <property type="entry name" value="TPR-like"/>
    <property type="match status" value="1"/>
</dbReference>
<evidence type="ECO:0000313" key="8">
    <source>
        <dbReference type="EMBL" id="GHI38072.1"/>
    </source>
</evidence>
<keyword evidence="4 6" id="KW-0238">DNA-binding</keyword>
<keyword evidence="2" id="KW-0902">Two-component regulatory system</keyword>
<proteinExistence type="inferred from homology"/>
<keyword evidence="3" id="KW-0805">Transcription regulation</keyword>
<evidence type="ECO:0000259" key="7">
    <source>
        <dbReference type="PROSITE" id="PS51755"/>
    </source>
</evidence>
<evidence type="ECO:0000313" key="9">
    <source>
        <dbReference type="Proteomes" id="UP001050808"/>
    </source>
</evidence>
<dbReference type="InterPro" id="IPR005158">
    <property type="entry name" value="BTAD"/>
</dbReference>
<dbReference type="CDD" id="cd15831">
    <property type="entry name" value="BTAD"/>
    <property type="match status" value="1"/>
</dbReference>
<feature type="domain" description="OmpR/PhoB-type" evidence="7">
    <location>
        <begin position="1"/>
        <end position="96"/>
    </location>
</feature>
<dbReference type="PANTHER" id="PTHR35807:SF1">
    <property type="entry name" value="TRANSCRIPTIONAL REGULATOR REDD"/>
    <property type="match status" value="1"/>
</dbReference>
<dbReference type="InterPro" id="IPR016032">
    <property type="entry name" value="Sig_transdc_resp-reg_C-effctor"/>
</dbReference>
<comment type="similarity">
    <text evidence="1">Belongs to the AfsR/DnrI/RedD regulatory family.</text>
</comment>
<dbReference type="InterPro" id="IPR001867">
    <property type="entry name" value="OmpR/PhoB-type_DNA-bd"/>
</dbReference>
<dbReference type="Gene3D" id="1.10.10.10">
    <property type="entry name" value="Winged helix-like DNA-binding domain superfamily/Winged helix DNA-binding domain"/>
    <property type="match status" value="1"/>
</dbReference>
<comment type="caution">
    <text evidence="8">The sequence shown here is derived from an EMBL/GenBank/DDBJ whole genome shotgun (WGS) entry which is preliminary data.</text>
</comment>
<dbReference type="Pfam" id="PF03704">
    <property type="entry name" value="BTAD"/>
    <property type="match status" value="1"/>
</dbReference>
<dbReference type="SUPFAM" id="SSF46894">
    <property type="entry name" value="C-terminal effector domain of the bipartite response regulators"/>
    <property type="match status" value="1"/>
</dbReference>
<accession>A0ABQ3QLC0</accession>
<dbReference type="Pfam" id="PF00486">
    <property type="entry name" value="Trans_reg_C"/>
    <property type="match status" value="1"/>
</dbReference>
<feature type="DNA-binding region" description="OmpR/PhoB-type" evidence="6">
    <location>
        <begin position="1"/>
        <end position="96"/>
    </location>
</feature>
<keyword evidence="9" id="KW-1185">Reference proteome</keyword>
<organism evidence="8 9">
    <name type="scientific">Streptomyces violascens</name>
    <dbReference type="NCBI Taxonomy" id="67381"/>
    <lineage>
        <taxon>Bacteria</taxon>
        <taxon>Bacillati</taxon>
        <taxon>Actinomycetota</taxon>
        <taxon>Actinomycetes</taxon>
        <taxon>Kitasatosporales</taxon>
        <taxon>Streptomycetaceae</taxon>
        <taxon>Streptomyces</taxon>
    </lineage>
</organism>
<dbReference type="InterPro" id="IPR036388">
    <property type="entry name" value="WH-like_DNA-bd_sf"/>
</dbReference>
<keyword evidence="5" id="KW-0804">Transcription</keyword>
<dbReference type="InterPro" id="IPR011990">
    <property type="entry name" value="TPR-like_helical_dom_sf"/>
</dbReference>
<evidence type="ECO:0000256" key="3">
    <source>
        <dbReference type="ARBA" id="ARBA00023015"/>
    </source>
</evidence>
<protein>
    <submittedName>
        <fullName evidence="8">SARP family transcriptional regulator</fullName>
    </submittedName>
</protein>
<evidence type="ECO:0000256" key="2">
    <source>
        <dbReference type="ARBA" id="ARBA00023012"/>
    </source>
</evidence>
<dbReference type="InterPro" id="IPR051677">
    <property type="entry name" value="AfsR-DnrI-RedD_regulator"/>
</dbReference>
<dbReference type="EMBL" id="BNDY01000005">
    <property type="protein sequence ID" value="GHI38072.1"/>
    <property type="molecule type" value="Genomic_DNA"/>
</dbReference>
<dbReference type="SMART" id="SM01043">
    <property type="entry name" value="BTAD"/>
    <property type="match status" value="1"/>
</dbReference>
<evidence type="ECO:0000256" key="5">
    <source>
        <dbReference type="ARBA" id="ARBA00023163"/>
    </source>
</evidence>
<evidence type="ECO:0000256" key="4">
    <source>
        <dbReference type="ARBA" id="ARBA00023125"/>
    </source>
</evidence>
<dbReference type="SMART" id="SM00862">
    <property type="entry name" value="Trans_reg_C"/>
    <property type="match status" value="1"/>
</dbReference>
<name>A0ABQ3QLC0_9ACTN</name>
<evidence type="ECO:0000256" key="1">
    <source>
        <dbReference type="ARBA" id="ARBA00005820"/>
    </source>
</evidence>
<dbReference type="RefSeq" id="WP_226598865.1">
    <property type="nucleotide sequence ID" value="NZ_BMUA01000006.1"/>
</dbReference>
<dbReference type="PANTHER" id="PTHR35807">
    <property type="entry name" value="TRANSCRIPTIONAL REGULATOR REDD-RELATED"/>
    <property type="match status" value="1"/>
</dbReference>
<sequence length="265" mass="29018">MEIKVLGELSLSDGDRQSPVASKRASAVLTLLAMTPQVPVLFDQLVDELWGDQSMTNPRNALQAIISRLRKLLESVTGAKGDEIVRTGSNGYLLDVPAETVDAHRFLTLAEAGADLVQRAPAEAIVKLEQALDLWRGAALMDARDGMRCQIHAVGLEERRITAFEDLTMAKLAVDAERVSMSELRQLAAEHSERERLSELLMLALYRDGRQTEALEVFHGARRRLASDLALEPGPALHLAYEAILKQDVVLGLPRRALLGSGQAL</sequence>
<dbReference type="PROSITE" id="PS51755">
    <property type="entry name" value="OMPR_PHOB"/>
    <property type="match status" value="1"/>
</dbReference>
<dbReference type="Gene3D" id="1.25.40.10">
    <property type="entry name" value="Tetratricopeptide repeat domain"/>
    <property type="match status" value="1"/>
</dbReference>